<feature type="transmembrane region" description="Helical" evidence="17">
    <location>
        <begin position="351"/>
        <end position="371"/>
    </location>
</feature>
<evidence type="ECO:0000256" key="8">
    <source>
        <dbReference type="ARBA" id="ARBA00022777"/>
    </source>
</evidence>
<dbReference type="InterPro" id="IPR036878">
    <property type="entry name" value="Glu_permease_IIB"/>
</dbReference>
<dbReference type="Gene3D" id="3.30.1360.60">
    <property type="entry name" value="Glucose permease domain IIB"/>
    <property type="match status" value="1"/>
</dbReference>
<keyword evidence="5" id="KW-0808">Transferase</keyword>
<dbReference type="InterPro" id="IPR011055">
    <property type="entry name" value="Dup_hybrid_motif"/>
</dbReference>
<evidence type="ECO:0000256" key="1">
    <source>
        <dbReference type="ARBA" id="ARBA00004651"/>
    </source>
</evidence>
<evidence type="ECO:0000256" key="15">
    <source>
        <dbReference type="ARBA" id="ARBA00081008"/>
    </source>
</evidence>
<dbReference type="GO" id="GO:0008982">
    <property type="term" value="F:protein-N(PI)-phosphohistidine-sugar phosphotransferase activity"/>
    <property type="evidence" value="ECO:0007669"/>
    <property type="project" value="InterPro"/>
</dbReference>
<dbReference type="SUPFAM" id="SSF55604">
    <property type="entry name" value="Glucose permease domain IIB"/>
    <property type="match status" value="1"/>
</dbReference>
<comment type="function">
    <text evidence="12">The phosphoenolpyruvate-dependent sugar phosphotransferase system (sugar PTS), a major carbohydrate active transport system, catalyzes the phosphorylation of incoming sugar substrates concomitantly with their translocation across the cell membrane. This system is involved in sucrose transport.</text>
</comment>
<dbReference type="InterPro" id="IPR001127">
    <property type="entry name" value="PTS_EIIA_1_perm"/>
</dbReference>
<feature type="transmembrane region" description="Helical" evidence="17">
    <location>
        <begin position="421"/>
        <end position="442"/>
    </location>
</feature>
<dbReference type="GO" id="GO:0005886">
    <property type="term" value="C:plasma membrane"/>
    <property type="evidence" value="ECO:0007669"/>
    <property type="project" value="UniProtKB-SubCell"/>
</dbReference>
<dbReference type="KEGG" id="ess:ATZ33_10995"/>
<evidence type="ECO:0000256" key="13">
    <source>
        <dbReference type="ARBA" id="ARBA00048931"/>
    </source>
</evidence>
<name>A0A0S3KCB8_9ENTE</name>
<dbReference type="PROSITE" id="PS51093">
    <property type="entry name" value="PTS_EIIA_TYPE_1"/>
    <property type="match status" value="1"/>
</dbReference>
<dbReference type="EC" id="2.7.1.211" evidence="11"/>
<dbReference type="InterPro" id="IPR013013">
    <property type="entry name" value="PTS_EIIC_1"/>
</dbReference>
<dbReference type="Gene3D" id="2.70.70.10">
    <property type="entry name" value="Glucose Permease (Domain IIA)"/>
    <property type="match status" value="1"/>
</dbReference>
<evidence type="ECO:0000256" key="4">
    <source>
        <dbReference type="ARBA" id="ARBA00022597"/>
    </source>
</evidence>
<dbReference type="OrthoDB" id="9769191at2"/>
<evidence type="ECO:0000256" key="3">
    <source>
        <dbReference type="ARBA" id="ARBA00022475"/>
    </source>
</evidence>
<gene>
    <name evidence="21" type="ORF">ATZ33_10995</name>
    <name evidence="22" type="ORF">RV15_GL003533</name>
</gene>
<feature type="transmembrane region" description="Helical" evidence="17">
    <location>
        <begin position="113"/>
        <end position="136"/>
    </location>
</feature>
<evidence type="ECO:0000256" key="9">
    <source>
        <dbReference type="ARBA" id="ARBA00022989"/>
    </source>
</evidence>
<dbReference type="PROSITE" id="PS00371">
    <property type="entry name" value="PTS_EIIA_TYPE_1_HIS"/>
    <property type="match status" value="1"/>
</dbReference>
<comment type="subcellular location">
    <subcellularLocation>
        <location evidence="1">Cell membrane</location>
        <topology evidence="1">Multi-pass membrane protein</topology>
    </subcellularLocation>
</comment>
<dbReference type="Pfam" id="PF00358">
    <property type="entry name" value="PTS_EIIA_1"/>
    <property type="match status" value="1"/>
</dbReference>
<feature type="transmembrane region" description="Helical" evidence="17">
    <location>
        <begin position="148"/>
        <end position="166"/>
    </location>
</feature>
<proteinExistence type="predicted"/>
<dbReference type="NCBIfam" id="TIGR01995">
    <property type="entry name" value="PTS-II-ABC-beta"/>
    <property type="match status" value="1"/>
</dbReference>
<dbReference type="Pfam" id="PF00367">
    <property type="entry name" value="PTS_EIIB"/>
    <property type="match status" value="1"/>
</dbReference>
<evidence type="ECO:0000259" key="18">
    <source>
        <dbReference type="PROSITE" id="PS51093"/>
    </source>
</evidence>
<feature type="domain" description="PTS EIIA type-1" evidence="18">
    <location>
        <begin position="489"/>
        <end position="593"/>
    </location>
</feature>
<keyword evidence="7 17" id="KW-0812">Transmembrane</keyword>
<feature type="transmembrane region" description="Helical" evidence="17">
    <location>
        <begin position="278"/>
        <end position="299"/>
    </location>
</feature>
<keyword evidence="6" id="KW-0598">Phosphotransferase system</keyword>
<dbReference type="SUPFAM" id="SSF51261">
    <property type="entry name" value="Duplicated hybrid motif"/>
    <property type="match status" value="1"/>
</dbReference>
<dbReference type="GO" id="GO:0015771">
    <property type="term" value="P:trehalose transport"/>
    <property type="evidence" value="ECO:0007669"/>
    <property type="project" value="TreeGrafter"/>
</dbReference>
<evidence type="ECO:0000256" key="5">
    <source>
        <dbReference type="ARBA" id="ARBA00022679"/>
    </source>
</evidence>
<keyword evidence="9 17" id="KW-1133">Transmembrane helix</keyword>
<keyword evidence="8" id="KW-0418">Kinase</keyword>
<dbReference type="PROSITE" id="PS01035">
    <property type="entry name" value="PTS_EIIB_TYPE_1_CYS"/>
    <property type="match status" value="1"/>
</dbReference>
<feature type="transmembrane region" description="Helical" evidence="17">
    <location>
        <begin position="239"/>
        <end position="263"/>
    </location>
</feature>
<dbReference type="CDD" id="cd00212">
    <property type="entry name" value="PTS_IIB_glc"/>
    <property type="match status" value="1"/>
</dbReference>
<dbReference type="InterPro" id="IPR018113">
    <property type="entry name" value="PTrfase_EIIB_Cys"/>
</dbReference>
<dbReference type="InterPro" id="IPR050558">
    <property type="entry name" value="PTS_Sugar-Specific_Components"/>
</dbReference>
<evidence type="ECO:0000256" key="17">
    <source>
        <dbReference type="SAM" id="Phobius"/>
    </source>
</evidence>
<evidence type="ECO:0000256" key="14">
    <source>
        <dbReference type="ARBA" id="ARBA00074554"/>
    </source>
</evidence>
<sequence>MKYQSFNEEIIRLVGGKENIQAVVHCMTRLRFTLNDRSKANTEELKVVDGVIDVVSNNVAYQVIIGTHVSEVHAELINMLGLASNTDEETEEKEKKNPFKAAMDLLSETMTPVIEPIIASGLLAGFLSLFSITGLISADSPTYQLLDSIRSAVFFFLPIFIAMSCAKRLKASPYLAVALAATLVSSSINDVAGLSIFGIQLPQMAYANSFIPIILAVWFMGQLTVLLKKYVPKFLQYFLNPLLIMVICLPVTLLIFGPIGIWIGDGIGWFFEVLHNTFGSWIVVMLYAAFQPFLIMLGAGNFMMPLALNFVNKMGYDPIFLAAATISDLAVSGAMLGYFLRAKDSKQKQLFGTVSFSALMGVTEPAIYGVFIKYRRPFVAVMIGGGIGGLFAGLMNVKTYSIVWGLMGLPSYADNQDFSNLVFMIISVVIGFIAAAVSAYILGIPQEEKEVVVKEELEGTTVEKNIELKKVPLASVVEGKAISLTEINDQAFSTGALGKGLGIIPADDKIVAPVSGEVSAVFPTKHAIGIKTEQGVEVLIHIGIDTVELDGQYFDTIVEQGDKVKQGQLLSTVDFAGIQKDGYDPTVIVVVTNTMDYLDVIPAVKEDLEAQDECLTVIL</sequence>
<keyword evidence="10 17" id="KW-0472">Membrane</keyword>
<dbReference type="GO" id="GO:0016301">
    <property type="term" value="F:kinase activity"/>
    <property type="evidence" value="ECO:0007669"/>
    <property type="project" value="UniProtKB-KW"/>
</dbReference>
<feature type="transmembrane region" description="Helical" evidence="17">
    <location>
        <begin position="173"/>
        <end position="199"/>
    </location>
</feature>
<keyword evidence="2" id="KW-0813">Transport</keyword>
<dbReference type="Pfam" id="PF02378">
    <property type="entry name" value="PTS_EIIC"/>
    <property type="match status" value="1"/>
</dbReference>
<feature type="transmembrane region" description="Helical" evidence="17">
    <location>
        <begin position="378"/>
        <end position="401"/>
    </location>
</feature>
<feature type="active site" description="Phosphocysteine intermediate; for EIIB activity" evidence="16">
    <location>
        <position position="26"/>
    </location>
</feature>
<evidence type="ECO:0000313" key="24">
    <source>
        <dbReference type="Proteomes" id="UP000183039"/>
    </source>
</evidence>
<dbReference type="GO" id="GO:0090589">
    <property type="term" value="F:protein-phosphocysteine-trehalose phosphotransferase system transporter activity"/>
    <property type="evidence" value="ECO:0007669"/>
    <property type="project" value="TreeGrafter"/>
</dbReference>
<dbReference type="PROSITE" id="PS51103">
    <property type="entry name" value="PTS_EIIC_TYPE_1"/>
    <property type="match status" value="1"/>
</dbReference>
<evidence type="ECO:0000313" key="22">
    <source>
        <dbReference type="EMBL" id="OJG92148.1"/>
    </source>
</evidence>
<evidence type="ECO:0000259" key="19">
    <source>
        <dbReference type="PROSITE" id="PS51098"/>
    </source>
</evidence>
<dbReference type="GO" id="GO:0009401">
    <property type="term" value="P:phosphoenolpyruvate-dependent sugar phosphotransferase system"/>
    <property type="evidence" value="ECO:0007669"/>
    <property type="project" value="UniProtKB-KW"/>
</dbReference>
<dbReference type="RefSeq" id="WP_071877454.1">
    <property type="nucleotide sequence ID" value="NZ_JXLC01000008.1"/>
</dbReference>
<dbReference type="EMBL" id="CP013614">
    <property type="protein sequence ID" value="ALS01886.1"/>
    <property type="molecule type" value="Genomic_DNA"/>
</dbReference>
<dbReference type="NCBIfam" id="TIGR00830">
    <property type="entry name" value="PTBA"/>
    <property type="match status" value="1"/>
</dbReference>
<evidence type="ECO:0000313" key="21">
    <source>
        <dbReference type="EMBL" id="ALS01886.1"/>
    </source>
</evidence>
<dbReference type="FunFam" id="3.30.1360.60:FF:000001">
    <property type="entry name" value="PTS system glucose-specific IIBC component PtsG"/>
    <property type="match status" value="1"/>
</dbReference>
<evidence type="ECO:0000256" key="10">
    <source>
        <dbReference type="ARBA" id="ARBA00023136"/>
    </source>
</evidence>
<keyword evidence="23" id="KW-1185">Reference proteome</keyword>
<organism evidence="22 24">
    <name type="scientific">Enterococcus silesiacus</name>
    <dbReference type="NCBI Taxonomy" id="332949"/>
    <lineage>
        <taxon>Bacteria</taxon>
        <taxon>Bacillati</taxon>
        <taxon>Bacillota</taxon>
        <taxon>Bacilli</taxon>
        <taxon>Lactobacillales</taxon>
        <taxon>Enterococcaceae</taxon>
        <taxon>Enterococcus</taxon>
    </lineage>
</organism>
<evidence type="ECO:0000256" key="2">
    <source>
        <dbReference type="ARBA" id="ARBA00022448"/>
    </source>
</evidence>
<evidence type="ECO:0000259" key="20">
    <source>
        <dbReference type="PROSITE" id="PS51103"/>
    </source>
</evidence>
<feature type="domain" description="PTS EIIC type-1" evidence="20">
    <location>
        <begin position="117"/>
        <end position="456"/>
    </location>
</feature>
<evidence type="ECO:0000313" key="23">
    <source>
        <dbReference type="Proteomes" id="UP000065511"/>
    </source>
</evidence>
<protein>
    <recommendedName>
        <fullName evidence="14">PTS system sucrose-specific EIIBCA component</fullName>
        <ecNumber evidence="11">2.7.1.211</ecNumber>
    </recommendedName>
    <alternativeName>
        <fullName evidence="15">EIIBCA-Scr</fullName>
    </alternativeName>
</protein>
<keyword evidence="3" id="KW-1003">Cell membrane</keyword>
<dbReference type="InterPro" id="IPR011297">
    <property type="entry name" value="PTS_IIABC_b_glu"/>
</dbReference>
<keyword evidence="4" id="KW-0762">Sugar transport</keyword>
<evidence type="ECO:0000256" key="11">
    <source>
        <dbReference type="ARBA" id="ARBA00044053"/>
    </source>
</evidence>
<evidence type="ECO:0000256" key="16">
    <source>
        <dbReference type="PROSITE-ProRule" id="PRU00421"/>
    </source>
</evidence>
<accession>A0A0S3KCB8</accession>
<dbReference type="InterPro" id="IPR003352">
    <property type="entry name" value="PTS_EIIC"/>
</dbReference>
<feature type="domain" description="PTS EIIB type-1" evidence="19">
    <location>
        <begin position="4"/>
        <end position="86"/>
    </location>
</feature>
<dbReference type="AlphaFoldDB" id="A0A0S3KCB8"/>
<dbReference type="InterPro" id="IPR001996">
    <property type="entry name" value="PTS_IIB_1"/>
</dbReference>
<reference evidence="21 23" key="2">
    <citation type="submission" date="2015-12" db="EMBL/GenBank/DDBJ databases">
        <authorList>
            <person name="Lauer A."/>
            <person name="Humrighouse B."/>
            <person name="Loparev V."/>
            <person name="Shewmaker P.L."/>
            <person name="Whitney A.M."/>
            <person name="McLaughlin R.W."/>
        </authorList>
    </citation>
    <scope>NUCLEOTIDE SEQUENCE [LARGE SCALE GENOMIC DNA]</scope>
    <source>
        <strain evidence="21 23">LMG 23085</strain>
    </source>
</reference>
<evidence type="ECO:0000256" key="7">
    <source>
        <dbReference type="ARBA" id="ARBA00022692"/>
    </source>
</evidence>
<dbReference type="PANTHER" id="PTHR30175">
    <property type="entry name" value="PHOSPHOTRANSFERASE SYSTEM TRANSPORT PROTEIN"/>
    <property type="match status" value="1"/>
</dbReference>
<dbReference type="PANTHER" id="PTHR30175:SF1">
    <property type="entry name" value="PTS SYSTEM ARBUTIN-, CELLOBIOSE-, AND SALICIN-SPECIFIC EIIBC COMPONENT-RELATED"/>
    <property type="match status" value="1"/>
</dbReference>
<evidence type="ECO:0000256" key="6">
    <source>
        <dbReference type="ARBA" id="ARBA00022683"/>
    </source>
</evidence>
<feature type="transmembrane region" description="Helical" evidence="17">
    <location>
        <begin position="205"/>
        <end position="227"/>
    </location>
</feature>
<dbReference type="PROSITE" id="PS51098">
    <property type="entry name" value="PTS_EIIB_TYPE_1"/>
    <property type="match status" value="1"/>
</dbReference>
<reference evidence="22 24" key="1">
    <citation type="submission" date="2014-12" db="EMBL/GenBank/DDBJ databases">
        <title>Draft genome sequences of 29 type strains of Enterococci.</title>
        <authorList>
            <person name="Zhong Z."/>
            <person name="Sun Z."/>
            <person name="Liu W."/>
            <person name="Zhang W."/>
            <person name="Zhang H."/>
        </authorList>
    </citation>
    <scope>NUCLEOTIDE SEQUENCE [LARGE SCALE GENOMIC DNA]</scope>
    <source>
        <strain evidence="22 24">DSM 22801</strain>
    </source>
</reference>
<comment type="catalytic activity">
    <reaction evidence="13">
        <text>N(pros)-phospho-L-histidyl-[protein](out) + sucrose = sucrose 6(G)-phosphate(in) + L-histidyl-[protein]</text>
        <dbReference type="Rhea" id="RHEA:49236"/>
        <dbReference type="Rhea" id="RHEA-COMP:9745"/>
        <dbReference type="Rhea" id="RHEA-COMP:9746"/>
        <dbReference type="ChEBI" id="CHEBI:17992"/>
        <dbReference type="ChEBI" id="CHEBI:29979"/>
        <dbReference type="ChEBI" id="CHEBI:64837"/>
        <dbReference type="ChEBI" id="CHEBI:91002"/>
        <dbReference type="EC" id="2.7.1.211"/>
    </reaction>
</comment>
<dbReference type="FunFam" id="2.70.70.10:FF:000001">
    <property type="entry name" value="PTS system glucose-specific IIA component"/>
    <property type="match status" value="1"/>
</dbReference>
<dbReference type="EMBL" id="JXLC01000008">
    <property type="protein sequence ID" value="OJG92148.1"/>
    <property type="molecule type" value="Genomic_DNA"/>
</dbReference>
<evidence type="ECO:0000256" key="12">
    <source>
        <dbReference type="ARBA" id="ARBA00045139"/>
    </source>
</evidence>
<dbReference type="Proteomes" id="UP000065511">
    <property type="component" value="Chromosome"/>
</dbReference>
<dbReference type="Proteomes" id="UP000183039">
    <property type="component" value="Unassembled WGS sequence"/>
</dbReference>
<feature type="transmembrane region" description="Helical" evidence="17">
    <location>
        <begin position="319"/>
        <end position="339"/>
    </location>
</feature>